<proteinExistence type="predicted"/>
<organism evidence="1 2">
    <name type="scientific">Nocardioides aquiterrae</name>
    <dbReference type="NCBI Taxonomy" id="203799"/>
    <lineage>
        <taxon>Bacteria</taxon>
        <taxon>Bacillati</taxon>
        <taxon>Actinomycetota</taxon>
        <taxon>Actinomycetes</taxon>
        <taxon>Propionibacteriales</taxon>
        <taxon>Nocardioidaceae</taxon>
        <taxon>Nocardioides</taxon>
    </lineage>
</organism>
<dbReference type="RefSeq" id="WP_343904669.1">
    <property type="nucleotide sequence ID" value="NZ_BAAAJE010000001.1"/>
</dbReference>
<name>A0ABP4ETT0_9ACTN</name>
<evidence type="ECO:0000313" key="1">
    <source>
        <dbReference type="EMBL" id="GAA1125111.1"/>
    </source>
</evidence>
<comment type="caution">
    <text evidence="1">The sequence shown here is derived from an EMBL/GenBank/DDBJ whole genome shotgun (WGS) entry which is preliminary data.</text>
</comment>
<accession>A0ABP4ETT0</accession>
<evidence type="ECO:0008006" key="3">
    <source>
        <dbReference type="Google" id="ProtNLM"/>
    </source>
</evidence>
<dbReference type="Proteomes" id="UP001499979">
    <property type="component" value="Unassembled WGS sequence"/>
</dbReference>
<gene>
    <name evidence="1" type="ORF">GCM10009606_00940</name>
</gene>
<dbReference type="EMBL" id="BAAAJE010000001">
    <property type="protein sequence ID" value="GAA1125111.1"/>
    <property type="molecule type" value="Genomic_DNA"/>
</dbReference>
<keyword evidence="2" id="KW-1185">Reference proteome</keyword>
<sequence length="307" mass="34484">MFDDRQPFTRADGLGAGIPRNVLDGPKYSRIFRNVHISSAVRIEQEQRFSGALLLHPEGAFLSHTSGARVRRIAVPDDPFVHVSVTDAKDRRWSPGLKPHVAPPHTEVVVVDGTPVSGLVRNFIELAAILPLVDVVVAGDDMCRRLNIRAAWLRAQLAKSKDYWSPAARYAASYVRNGVGSPMESRLRMLLVLAGFPEPEVNVEIRDENGDVLLQFDLGYRRAKVAIGYDGRRHVEVVDDWEHDITRRDRTDDAAWREVTVVASGVYVDPLSTLDRVARALTSRGVEVPRIYDPEWMRHFPGRRRAA</sequence>
<protein>
    <recommendedName>
        <fullName evidence="3">DUF559 domain-containing protein</fullName>
    </recommendedName>
</protein>
<evidence type="ECO:0000313" key="2">
    <source>
        <dbReference type="Proteomes" id="UP001499979"/>
    </source>
</evidence>
<reference evidence="2" key="1">
    <citation type="journal article" date="2019" name="Int. J. Syst. Evol. Microbiol.">
        <title>The Global Catalogue of Microorganisms (GCM) 10K type strain sequencing project: providing services to taxonomists for standard genome sequencing and annotation.</title>
        <authorList>
            <consortium name="The Broad Institute Genomics Platform"/>
            <consortium name="The Broad Institute Genome Sequencing Center for Infectious Disease"/>
            <person name="Wu L."/>
            <person name="Ma J."/>
        </authorList>
    </citation>
    <scope>NUCLEOTIDE SEQUENCE [LARGE SCALE GENOMIC DNA]</scope>
    <source>
        <strain evidence="2">JCM 11813</strain>
    </source>
</reference>